<keyword evidence="4" id="KW-1185">Reference proteome</keyword>
<accession>A0A182XVJ0</accession>
<organism evidence="3 4">
    <name type="scientific">Anopheles stephensi</name>
    <name type="common">Indo-Pakistan malaria mosquito</name>
    <dbReference type="NCBI Taxonomy" id="30069"/>
    <lineage>
        <taxon>Eukaryota</taxon>
        <taxon>Metazoa</taxon>
        <taxon>Ecdysozoa</taxon>
        <taxon>Arthropoda</taxon>
        <taxon>Hexapoda</taxon>
        <taxon>Insecta</taxon>
        <taxon>Pterygota</taxon>
        <taxon>Neoptera</taxon>
        <taxon>Endopterygota</taxon>
        <taxon>Diptera</taxon>
        <taxon>Nematocera</taxon>
        <taxon>Culicoidea</taxon>
        <taxon>Culicidae</taxon>
        <taxon>Anophelinae</taxon>
        <taxon>Anopheles</taxon>
    </lineage>
</organism>
<protein>
    <submittedName>
        <fullName evidence="3">Uncharacterized protein</fullName>
    </submittedName>
</protein>
<evidence type="ECO:0000313" key="3">
    <source>
        <dbReference type="EnsemblMetazoa" id="ASTEI00225-PA"/>
    </source>
</evidence>
<dbReference type="VEuPathDB" id="VectorBase:ASTEI20_042161"/>
<evidence type="ECO:0000313" key="4">
    <source>
        <dbReference type="Proteomes" id="UP000076408"/>
    </source>
</evidence>
<dbReference type="AlphaFoldDB" id="A0A182XVJ0"/>
<sequence>MKLFGWVALCLVALICIEFEVGSALPRKSCHHGGGFPRESCCNECPVCRHNFDVEAPKDPGCRKLNKYHYEVEKFTDCHKETYEQLDAAVEVLPERGCRKSHHYHYDVEQPCCCEEDSYDTHDFEVLEPKTKPKCSKVKLHAYADHPVRECQCDCHNRRYVVNKANGNQFNSTTQAPATDGSSRRNEVPRLRRSILDPLKNDKLTVGLSESDPRHILFHTYRPVRPNFRARNPFLRRLPNVPRSKRKEYNDLTNMADRQSGFVCHCMPANQADAVKSEAGDIVGAPRKSLLSNVEPAVYIGDASNPITYEQIKKHLDALPREEYSPTTNDVIGNLTVLFYDIYQQKHKKNFTLPLKYGTRTVIEQGDGLQKYEIEPIEGQYKPPKLNRVASKGLRLIGRKIDRKTADRVDDRRRNRLRERT</sequence>
<dbReference type="EnsemblMetazoa" id="ASTEI00225-RA">
    <property type="protein sequence ID" value="ASTEI00225-PA"/>
    <property type="gene ID" value="ASTEI00225"/>
</dbReference>
<reference evidence="4" key="1">
    <citation type="journal article" date="2014" name="Genome Biol.">
        <title>Genome analysis of a major urban malaria vector mosquito, Anopheles stephensi.</title>
        <authorList>
            <person name="Jiang X."/>
            <person name="Peery A."/>
            <person name="Hall A.B."/>
            <person name="Sharma A."/>
            <person name="Chen X.G."/>
            <person name="Waterhouse R.M."/>
            <person name="Komissarov A."/>
            <person name="Riehle M.M."/>
            <person name="Shouche Y."/>
            <person name="Sharakhova M.V."/>
            <person name="Lawson D."/>
            <person name="Pakpour N."/>
            <person name="Arensburger P."/>
            <person name="Davidson V.L."/>
            <person name="Eiglmeier K."/>
            <person name="Emrich S."/>
            <person name="George P."/>
            <person name="Kennedy R.C."/>
            <person name="Mane S.P."/>
            <person name="Maslen G."/>
            <person name="Oringanje C."/>
            <person name="Qi Y."/>
            <person name="Settlage R."/>
            <person name="Tojo M."/>
            <person name="Tubio J.M."/>
            <person name="Unger M.F."/>
            <person name="Wang B."/>
            <person name="Vernick K.D."/>
            <person name="Ribeiro J.M."/>
            <person name="James A.A."/>
            <person name="Michel K."/>
            <person name="Riehle M.A."/>
            <person name="Luckhart S."/>
            <person name="Sharakhov I.V."/>
            <person name="Tu Z."/>
        </authorList>
    </citation>
    <scope>NUCLEOTIDE SEQUENCE [LARGE SCALE GENOMIC DNA]</scope>
    <source>
        <strain evidence="4">Indian</strain>
    </source>
</reference>
<feature type="chain" id="PRO_5043758335" evidence="2">
    <location>
        <begin position="25"/>
        <end position="421"/>
    </location>
</feature>
<proteinExistence type="predicted"/>
<reference evidence="3" key="2">
    <citation type="submission" date="2020-05" db="UniProtKB">
        <authorList>
            <consortium name="EnsemblMetazoa"/>
        </authorList>
    </citation>
    <scope>IDENTIFICATION</scope>
    <source>
        <strain evidence="3">Indian</strain>
    </source>
</reference>
<feature type="region of interest" description="Disordered" evidence="1">
    <location>
        <begin position="166"/>
        <end position="187"/>
    </location>
</feature>
<evidence type="ECO:0000256" key="1">
    <source>
        <dbReference type="SAM" id="MobiDB-lite"/>
    </source>
</evidence>
<name>A0A182XVJ0_ANOST</name>
<dbReference type="VEuPathDB" id="VectorBase:ASTEI00225"/>
<dbReference type="VEuPathDB" id="VectorBase:ASTE008420"/>
<feature type="signal peptide" evidence="2">
    <location>
        <begin position="1"/>
        <end position="24"/>
    </location>
</feature>
<keyword evidence="2" id="KW-0732">Signal</keyword>
<dbReference type="Proteomes" id="UP000076408">
    <property type="component" value="Unassembled WGS sequence"/>
</dbReference>
<evidence type="ECO:0000256" key="2">
    <source>
        <dbReference type="SAM" id="SignalP"/>
    </source>
</evidence>
<dbReference type="OMA" id="IYQQKHK"/>
<feature type="compositionally biased region" description="Polar residues" evidence="1">
    <location>
        <begin position="166"/>
        <end position="181"/>
    </location>
</feature>